<evidence type="ECO:0000256" key="3">
    <source>
        <dbReference type="ARBA" id="ARBA00022475"/>
    </source>
</evidence>
<dbReference type="PANTHER" id="PTHR48021">
    <property type="match status" value="1"/>
</dbReference>
<dbReference type="InterPro" id="IPR036259">
    <property type="entry name" value="MFS_trans_sf"/>
</dbReference>
<dbReference type="OrthoDB" id="8120565at2759"/>
<feature type="transmembrane region" description="Helical" evidence="8">
    <location>
        <begin position="418"/>
        <end position="442"/>
    </location>
</feature>
<dbReference type="SUPFAM" id="SSF103473">
    <property type="entry name" value="MFS general substrate transporter"/>
    <property type="match status" value="1"/>
</dbReference>
<dbReference type="GO" id="GO:0022857">
    <property type="term" value="F:transmembrane transporter activity"/>
    <property type="evidence" value="ECO:0007669"/>
    <property type="project" value="InterPro"/>
</dbReference>
<dbReference type="InterPro" id="IPR005829">
    <property type="entry name" value="Sugar_transporter_CS"/>
</dbReference>
<organism evidence="10 11">
    <name type="scientific">Photinus pyralis</name>
    <name type="common">Common eastern firefly</name>
    <name type="synonym">Lampyris pyralis</name>
    <dbReference type="NCBI Taxonomy" id="7054"/>
    <lineage>
        <taxon>Eukaryota</taxon>
        <taxon>Metazoa</taxon>
        <taxon>Ecdysozoa</taxon>
        <taxon>Arthropoda</taxon>
        <taxon>Hexapoda</taxon>
        <taxon>Insecta</taxon>
        <taxon>Pterygota</taxon>
        <taxon>Neoptera</taxon>
        <taxon>Endopterygota</taxon>
        <taxon>Coleoptera</taxon>
        <taxon>Polyphaga</taxon>
        <taxon>Elateriformia</taxon>
        <taxon>Elateroidea</taxon>
        <taxon>Lampyridae</taxon>
        <taxon>Lampyrinae</taxon>
        <taxon>Photinus</taxon>
    </lineage>
</organism>
<keyword evidence="7 8" id="KW-0472">Membrane</keyword>
<dbReference type="InterPro" id="IPR020846">
    <property type="entry name" value="MFS_dom"/>
</dbReference>
<feature type="transmembrane region" description="Helical" evidence="8">
    <location>
        <begin position="297"/>
        <end position="315"/>
    </location>
</feature>
<dbReference type="Pfam" id="PF00083">
    <property type="entry name" value="Sugar_tr"/>
    <property type="match status" value="1"/>
</dbReference>
<dbReference type="PROSITE" id="PS50850">
    <property type="entry name" value="MFS"/>
    <property type="match status" value="1"/>
</dbReference>
<proteinExistence type="predicted"/>
<keyword evidence="4" id="KW-0762">Sugar transport</keyword>
<evidence type="ECO:0000256" key="6">
    <source>
        <dbReference type="ARBA" id="ARBA00022989"/>
    </source>
</evidence>
<evidence type="ECO:0000256" key="8">
    <source>
        <dbReference type="SAM" id="Phobius"/>
    </source>
</evidence>
<feature type="transmembrane region" description="Helical" evidence="8">
    <location>
        <begin position="171"/>
        <end position="192"/>
    </location>
</feature>
<dbReference type="PANTHER" id="PTHR48021:SF1">
    <property type="entry name" value="GH07001P-RELATED"/>
    <property type="match status" value="1"/>
</dbReference>
<keyword evidence="2" id="KW-0813">Transport</keyword>
<evidence type="ECO:0000256" key="2">
    <source>
        <dbReference type="ARBA" id="ARBA00022448"/>
    </source>
</evidence>
<protein>
    <recommendedName>
        <fullName evidence="9">Major facilitator superfamily (MFS) profile domain-containing protein</fullName>
    </recommendedName>
</protein>
<dbReference type="InterPro" id="IPR050549">
    <property type="entry name" value="MFS_Trehalose_Transporter"/>
</dbReference>
<evidence type="ECO:0000256" key="7">
    <source>
        <dbReference type="ARBA" id="ARBA00023136"/>
    </source>
</evidence>
<gene>
    <name evidence="10" type="ORF">PPYR_07437</name>
</gene>
<dbReference type="Gene3D" id="1.20.1250.20">
    <property type="entry name" value="MFS general substrate transporter like domains"/>
    <property type="match status" value="1"/>
</dbReference>
<evidence type="ECO:0000256" key="5">
    <source>
        <dbReference type="ARBA" id="ARBA00022692"/>
    </source>
</evidence>
<dbReference type="InParanoid" id="A0A5N4AQE8"/>
<comment type="subcellular location">
    <subcellularLocation>
        <location evidence="1">Cell membrane</location>
        <topology evidence="1">Multi-pass membrane protein</topology>
    </subcellularLocation>
</comment>
<feature type="transmembrane region" description="Helical" evidence="8">
    <location>
        <begin position="256"/>
        <end position="277"/>
    </location>
</feature>
<keyword evidence="3" id="KW-1003">Cell membrane</keyword>
<evidence type="ECO:0000313" key="10">
    <source>
        <dbReference type="EMBL" id="KAB0799557.1"/>
    </source>
</evidence>
<feature type="transmembrane region" description="Helical" evidence="8">
    <location>
        <begin position="322"/>
        <end position="343"/>
    </location>
</feature>
<feature type="transmembrane region" description="Helical" evidence="8">
    <location>
        <begin position="355"/>
        <end position="379"/>
    </location>
</feature>
<dbReference type="GO" id="GO:0005886">
    <property type="term" value="C:plasma membrane"/>
    <property type="evidence" value="ECO:0007669"/>
    <property type="project" value="UniProtKB-SubCell"/>
</dbReference>
<dbReference type="InterPro" id="IPR005828">
    <property type="entry name" value="MFS_sugar_transport-like"/>
</dbReference>
<comment type="caution">
    <text evidence="10">The sequence shown here is derived from an EMBL/GenBank/DDBJ whole genome shotgun (WGS) entry which is preliminary data.</text>
</comment>
<dbReference type="AlphaFoldDB" id="A0A5N4AQE8"/>
<feature type="transmembrane region" description="Helical" evidence="8">
    <location>
        <begin position="391"/>
        <end position="412"/>
    </location>
</feature>
<keyword evidence="6 8" id="KW-1133">Transmembrane helix</keyword>
<accession>A0A5N4AQE8</accession>
<evidence type="ECO:0000256" key="1">
    <source>
        <dbReference type="ARBA" id="ARBA00004651"/>
    </source>
</evidence>
<reference evidence="10 11" key="1">
    <citation type="journal article" date="2018" name="Elife">
        <title>Firefly genomes illuminate parallel origins of bioluminescence in beetles.</title>
        <authorList>
            <person name="Fallon T.R."/>
            <person name="Lower S.E."/>
            <person name="Chang C.H."/>
            <person name="Bessho-Uehara M."/>
            <person name="Martin G.J."/>
            <person name="Bewick A.J."/>
            <person name="Behringer M."/>
            <person name="Debat H.J."/>
            <person name="Wong I."/>
            <person name="Day J.C."/>
            <person name="Suvorov A."/>
            <person name="Silva C.J."/>
            <person name="Stanger-Hall K.F."/>
            <person name="Hall D.W."/>
            <person name="Schmitz R.J."/>
            <person name="Nelson D.R."/>
            <person name="Lewis S.M."/>
            <person name="Shigenobu S."/>
            <person name="Bybee S.M."/>
            <person name="Larracuente A.M."/>
            <person name="Oba Y."/>
            <person name="Weng J.K."/>
        </authorList>
    </citation>
    <scope>NUCLEOTIDE SEQUENCE [LARGE SCALE GENOMIC DNA]</scope>
    <source>
        <strain evidence="10">1611_PpyrPB1</strain>
        <tissue evidence="10">Whole body</tissue>
    </source>
</reference>
<feature type="transmembrane region" description="Helical" evidence="8">
    <location>
        <begin position="147"/>
        <end position="165"/>
    </location>
</feature>
<dbReference type="Proteomes" id="UP000327044">
    <property type="component" value="Unassembled WGS sequence"/>
</dbReference>
<dbReference type="PROSITE" id="PS00216">
    <property type="entry name" value="SUGAR_TRANSPORT_1"/>
    <property type="match status" value="1"/>
</dbReference>
<dbReference type="EMBL" id="VVIM01000005">
    <property type="protein sequence ID" value="KAB0799557.1"/>
    <property type="molecule type" value="Genomic_DNA"/>
</dbReference>
<feature type="transmembrane region" description="Helical" evidence="8">
    <location>
        <begin position="88"/>
        <end position="106"/>
    </location>
</feature>
<dbReference type="PROSITE" id="PS00217">
    <property type="entry name" value="SUGAR_TRANSPORT_2"/>
    <property type="match status" value="1"/>
</dbReference>
<name>A0A5N4AQE8_PHOPY</name>
<evidence type="ECO:0000256" key="4">
    <source>
        <dbReference type="ARBA" id="ARBA00022597"/>
    </source>
</evidence>
<keyword evidence="11" id="KW-1185">Reference proteome</keyword>
<feature type="transmembrane region" description="Helical" evidence="8">
    <location>
        <begin position="60"/>
        <end position="81"/>
    </location>
</feature>
<feature type="transmembrane region" description="Helical" evidence="8">
    <location>
        <begin position="112"/>
        <end position="135"/>
    </location>
</feature>
<sequence length="470" mass="51561">MLNEEHITRKPRYLQYFAAFCVGLLQLSQCASLSWGSPTLSLLLKSDSPIGKPITIDDAAWMFATIYFGVIVGCVFLVLLLEILGPKQILIAGAILAIMSWIVLGISKSLEMLVIGRVIAGVGDGLSSPCISIYICEIASNDIRGRLGAIPLFVGIFGNLFLAGAGRYLEYTTLIVSCAVFPITFLVLFSLMPDSPYFLMKKGRRFAAERNLMRLLGVETAGEVAPVLREVEETVEREIRQLTFIQSLLTPQFRQALLIVFVGHNIVNFCGLPFMSAYLHVLASSGSISMSDELTSLFFRIVQVPAVVFGGLLVDKLGRKPLLCLSSQGASVALFGLGAYIYLDGVMNLETVSFLPVLCLTMYGFFVFSGILMYLPYFVVGEIFTARTKKVGCLVVTCYSSVIVFFQLQISGSMYESWGLHTICWLFGGVCFLGVLFGVFLLPETKGKSFAEIQSNLRSAHEENNASRIV</sequence>
<evidence type="ECO:0000259" key="9">
    <source>
        <dbReference type="PROSITE" id="PS50850"/>
    </source>
</evidence>
<keyword evidence="5 8" id="KW-0812">Transmembrane</keyword>
<dbReference type="FunFam" id="1.20.1250.20:FF:000218">
    <property type="entry name" value="facilitated trehalose transporter Tret1"/>
    <property type="match status" value="1"/>
</dbReference>
<evidence type="ECO:0000313" key="11">
    <source>
        <dbReference type="Proteomes" id="UP000327044"/>
    </source>
</evidence>
<feature type="domain" description="Major facilitator superfamily (MFS) profile" evidence="9">
    <location>
        <begin position="1"/>
        <end position="446"/>
    </location>
</feature>